<evidence type="ECO:0000313" key="2">
    <source>
        <dbReference type="Proteomes" id="UP000790709"/>
    </source>
</evidence>
<reference evidence="1" key="1">
    <citation type="journal article" date="2021" name="New Phytol.">
        <title>Evolutionary innovations through gain and loss of genes in the ectomycorrhizal Boletales.</title>
        <authorList>
            <person name="Wu G."/>
            <person name="Miyauchi S."/>
            <person name="Morin E."/>
            <person name="Kuo A."/>
            <person name="Drula E."/>
            <person name="Varga T."/>
            <person name="Kohler A."/>
            <person name="Feng B."/>
            <person name="Cao Y."/>
            <person name="Lipzen A."/>
            <person name="Daum C."/>
            <person name="Hundley H."/>
            <person name="Pangilinan J."/>
            <person name="Johnson J."/>
            <person name="Barry K."/>
            <person name="LaButti K."/>
            <person name="Ng V."/>
            <person name="Ahrendt S."/>
            <person name="Min B."/>
            <person name="Choi I.G."/>
            <person name="Park H."/>
            <person name="Plett J.M."/>
            <person name="Magnuson J."/>
            <person name="Spatafora J.W."/>
            <person name="Nagy L.G."/>
            <person name="Henrissat B."/>
            <person name="Grigoriev I.V."/>
            <person name="Yang Z.L."/>
            <person name="Xu J."/>
            <person name="Martin F.M."/>
        </authorList>
    </citation>
    <scope>NUCLEOTIDE SEQUENCE</scope>
    <source>
        <strain evidence="1">KUC20120723A-06</strain>
    </source>
</reference>
<dbReference type="Proteomes" id="UP000790709">
    <property type="component" value="Unassembled WGS sequence"/>
</dbReference>
<proteinExistence type="predicted"/>
<name>A0ACB8AY25_9AGAM</name>
<feature type="non-terminal residue" evidence="1">
    <location>
        <position position="64"/>
    </location>
</feature>
<organism evidence="1 2">
    <name type="scientific">Leucogyrophana mollusca</name>
    <dbReference type="NCBI Taxonomy" id="85980"/>
    <lineage>
        <taxon>Eukaryota</taxon>
        <taxon>Fungi</taxon>
        <taxon>Dikarya</taxon>
        <taxon>Basidiomycota</taxon>
        <taxon>Agaricomycotina</taxon>
        <taxon>Agaricomycetes</taxon>
        <taxon>Agaricomycetidae</taxon>
        <taxon>Boletales</taxon>
        <taxon>Boletales incertae sedis</taxon>
        <taxon>Leucogyrophana</taxon>
    </lineage>
</organism>
<protein>
    <submittedName>
        <fullName evidence="1">Uncharacterized protein</fullName>
    </submittedName>
</protein>
<dbReference type="EMBL" id="MU266846">
    <property type="protein sequence ID" value="KAH7918140.1"/>
    <property type="molecule type" value="Genomic_DNA"/>
</dbReference>
<accession>A0ACB8AY25</accession>
<feature type="non-terminal residue" evidence="1">
    <location>
        <position position="1"/>
    </location>
</feature>
<sequence length="64" mass="7054">LPALDSLEDLAVSFITETIGTIKAPVLKTVTSNAKLELTLKQQRLEQYISEGKALMARLIQARN</sequence>
<gene>
    <name evidence="1" type="ORF">BV22DRAFT_966396</name>
</gene>
<evidence type="ECO:0000313" key="1">
    <source>
        <dbReference type="EMBL" id="KAH7918140.1"/>
    </source>
</evidence>
<comment type="caution">
    <text evidence="1">The sequence shown here is derived from an EMBL/GenBank/DDBJ whole genome shotgun (WGS) entry which is preliminary data.</text>
</comment>
<keyword evidence="2" id="KW-1185">Reference proteome</keyword>